<evidence type="ECO:0000256" key="7">
    <source>
        <dbReference type="SAM" id="MobiDB-lite"/>
    </source>
</evidence>
<sequence length="656" mass="73252">MPSYSDKRLKNKYKMKKIAQIIILILAVMPMLRAQESPKEEDFYKIVTPPIPEGIILEVGGLITLPNGNLALSTRRGEVWIVENPTSSRPYFKKFATGMHEVLGLAYKEGALYCAQRGELTKLIDKDGDGQADVYETVYAWPLSGHYHEYSFGPKLAPDGSFFVSGNVAFGDEEWWRGESRVPGRGWIFHITNDGKYEPWATGVRSPAGISMINGELWYTDNQGDWQGTGGIFRVKKGDFMGHPAGLRWAELPNSPVKLTEKQFFAERDNRQHRDANNRAIKPENTGNEEPQFLYQLKEKYDMVRLPAVWLPYGVHGVSTSELILDDTKGGFGPFEGQVFVGDQGQSNIMRVVLEEVKGEYQGASIGFRSGFQSGVLRMAFDKDGSMYVGETNRGWGSAGDANQGLQRLVWNGQMPFEMYTVKAKPDGFEIQFTMPVDRKSAEDLSSYSVSSYLYKHYPVYGSPPINTEELNIKGVKVSEDGKTVRLVIDNLRQYYVHKLSLNGVRAANNYWSLVHPDAYYTLNNIPDGAKLPASELKTTRSTSVKAAPKAPAKEHVSPDGKGQKTASAATPTWEEVKPLLQKNTCLACHTIDKKVVGPSYQDVAKRKYTNQQIVDLIYNPKPENWPDYATPMAPMAQVPKADAAKIAAWINSLAK</sequence>
<feature type="compositionally biased region" description="Basic and acidic residues" evidence="7">
    <location>
        <begin position="552"/>
        <end position="563"/>
    </location>
</feature>
<dbReference type="PANTHER" id="PTHR33546:SF1">
    <property type="entry name" value="LARGE, MULTIFUNCTIONAL SECRETED PROTEIN"/>
    <property type="match status" value="1"/>
</dbReference>
<dbReference type="InterPro" id="IPR011042">
    <property type="entry name" value="6-blade_b-propeller_TolB-like"/>
</dbReference>
<comment type="caution">
    <text evidence="9">The sequence shown here is derived from an EMBL/GenBank/DDBJ whole genome shotgun (WGS) entry which is preliminary data.</text>
</comment>
<name>A0A316BAJ6_9BACT</name>
<keyword evidence="2 6" id="KW-0349">Heme</keyword>
<feature type="binding site" description="covalent" evidence="6">
    <location>
        <position position="586"/>
    </location>
    <ligand>
        <name>heme c</name>
        <dbReference type="ChEBI" id="CHEBI:61717"/>
    </ligand>
</feature>
<dbReference type="GO" id="GO:0009055">
    <property type="term" value="F:electron transfer activity"/>
    <property type="evidence" value="ECO:0007669"/>
    <property type="project" value="InterPro"/>
</dbReference>
<dbReference type="SUPFAM" id="SSF46626">
    <property type="entry name" value="Cytochrome c"/>
    <property type="match status" value="1"/>
</dbReference>
<dbReference type="GO" id="GO:0005506">
    <property type="term" value="F:iron ion binding"/>
    <property type="evidence" value="ECO:0007669"/>
    <property type="project" value="InterPro"/>
</dbReference>
<dbReference type="InterPro" id="IPR036909">
    <property type="entry name" value="Cyt_c-like_dom_sf"/>
</dbReference>
<reference evidence="9 10" key="1">
    <citation type="submission" date="2018-03" db="EMBL/GenBank/DDBJ databases">
        <title>Genomic Encyclopedia of Archaeal and Bacterial Type Strains, Phase II (KMG-II): from individual species to whole genera.</title>
        <authorList>
            <person name="Goeker M."/>
        </authorList>
    </citation>
    <scope>NUCLEOTIDE SEQUENCE [LARGE SCALE GENOMIC DNA]</scope>
    <source>
        <strain evidence="9 10">DSM 100346</strain>
    </source>
</reference>
<keyword evidence="5 6" id="KW-0408">Iron</keyword>
<dbReference type="Proteomes" id="UP000245880">
    <property type="component" value="Unassembled WGS sequence"/>
</dbReference>
<dbReference type="Gene3D" id="2.120.10.30">
    <property type="entry name" value="TolB, C-terminal domain"/>
    <property type="match status" value="1"/>
</dbReference>
<dbReference type="AlphaFoldDB" id="A0A316BAJ6"/>
<dbReference type="Pfam" id="PF00034">
    <property type="entry name" value="Cytochrom_C"/>
    <property type="match status" value="1"/>
</dbReference>
<evidence type="ECO:0000256" key="6">
    <source>
        <dbReference type="PIRSR" id="PIRSR602324-1"/>
    </source>
</evidence>
<keyword evidence="10" id="KW-1185">Reference proteome</keyword>
<dbReference type="InterPro" id="IPR011041">
    <property type="entry name" value="Quinoprot_gluc/sorb_DH_b-prop"/>
</dbReference>
<feature type="domain" description="Cytochrome c" evidence="8">
    <location>
        <begin position="569"/>
        <end position="655"/>
    </location>
</feature>
<dbReference type="InterPro" id="IPR002324">
    <property type="entry name" value="Cyt_c_ID"/>
</dbReference>
<evidence type="ECO:0000313" key="9">
    <source>
        <dbReference type="EMBL" id="PWJ59567.1"/>
    </source>
</evidence>
<evidence type="ECO:0000256" key="5">
    <source>
        <dbReference type="ARBA" id="ARBA00023004"/>
    </source>
</evidence>
<evidence type="ECO:0000259" key="8">
    <source>
        <dbReference type="PROSITE" id="PS51007"/>
    </source>
</evidence>
<evidence type="ECO:0000256" key="3">
    <source>
        <dbReference type="ARBA" id="ARBA00022723"/>
    </source>
</evidence>
<keyword evidence="1" id="KW-0813">Transport</keyword>
<dbReference type="GO" id="GO:0020037">
    <property type="term" value="F:heme binding"/>
    <property type="evidence" value="ECO:0007669"/>
    <property type="project" value="InterPro"/>
</dbReference>
<evidence type="ECO:0000256" key="4">
    <source>
        <dbReference type="ARBA" id="ARBA00022982"/>
    </source>
</evidence>
<feature type="region of interest" description="Disordered" evidence="7">
    <location>
        <begin position="536"/>
        <end position="571"/>
    </location>
</feature>
<dbReference type="SUPFAM" id="SSF50952">
    <property type="entry name" value="Soluble quinoprotein glucose dehydrogenase"/>
    <property type="match status" value="1"/>
</dbReference>
<comment type="PTM">
    <text evidence="6">Binds 1 heme c group covalently per subunit.</text>
</comment>
<evidence type="ECO:0000256" key="2">
    <source>
        <dbReference type="ARBA" id="ARBA00022617"/>
    </source>
</evidence>
<feature type="binding site" description="covalent" evidence="6">
    <location>
        <position position="633"/>
    </location>
    <ligand>
        <name>heme c</name>
        <dbReference type="ChEBI" id="CHEBI:61717"/>
    </ligand>
</feature>
<dbReference type="PROSITE" id="PS51007">
    <property type="entry name" value="CYTC"/>
    <property type="match status" value="1"/>
</dbReference>
<dbReference type="InterPro" id="IPR009056">
    <property type="entry name" value="Cyt_c-like_dom"/>
</dbReference>
<proteinExistence type="predicted"/>
<organism evidence="9 10">
    <name type="scientific">Dyadobacter jejuensis</name>
    <dbReference type="NCBI Taxonomy" id="1082580"/>
    <lineage>
        <taxon>Bacteria</taxon>
        <taxon>Pseudomonadati</taxon>
        <taxon>Bacteroidota</taxon>
        <taxon>Cytophagia</taxon>
        <taxon>Cytophagales</taxon>
        <taxon>Spirosomataceae</taxon>
        <taxon>Dyadobacter</taxon>
    </lineage>
</organism>
<dbReference type="Gene3D" id="1.10.760.10">
    <property type="entry name" value="Cytochrome c-like domain"/>
    <property type="match status" value="1"/>
</dbReference>
<dbReference type="PRINTS" id="PR00606">
    <property type="entry name" value="CYTCHROMECID"/>
</dbReference>
<dbReference type="PANTHER" id="PTHR33546">
    <property type="entry name" value="LARGE, MULTIFUNCTIONAL SECRETED PROTEIN-RELATED"/>
    <property type="match status" value="1"/>
</dbReference>
<keyword evidence="3 6" id="KW-0479">Metal-binding</keyword>
<evidence type="ECO:0000313" key="10">
    <source>
        <dbReference type="Proteomes" id="UP000245880"/>
    </source>
</evidence>
<protein>
    <submittedName>
        <fullName evidence="9">Cytochrome c551/c552</fullName>
    </submittedName>
</protein>
<keyword evidence="4" id="KW-0249">Electron transport</keyword>
<gene>
    <name evidence="9" type="ORF">CLV98_102401</name>
</gene>
<evidence type="ECO:0000256" key="1">
    <source>
        <dbReference type="ARBA" id="ARBA00022448"/>
    </source>
</evidence>
<dbReference type="EMBL" id="QGDT01000002">
    <property type="protein sequence ID" value="PWJ59567.1"/>
    <property type="molecule type" value="Genomic_DNA"/>
</dbReference>
<accession>A0A316BAJ6</accession>
<feature type="binding site" description="covalent" evidence="6">
    <location>
        <position position="590"/>
    </location>
    <ligand>
        <name>heme c</name>
        <dbReference type="ChEBI" id="CHEBI:61717"/>
    </ligand>
</feature>